<protein>
    <recommendedName>
        <fullName evidence="3">ETC complex I subunit-like protein</fullName>
    </recommendedName>
</protein>
<gene>
    <name evidence="1" type="ORF">B0E33_01390</name>
</gene>
<proteinExistence type="predicted"/>
<evidence type="ECO:0008006" key="3">
    <source>
        <dbReference type="Google" id="ProtNLM"/>
    </source>
</evidence>
<accession>A0ABN4WPF4</accession>
<organism evidence="1 2">
    <name type="scientific">Roseibium algicola</name>
    <dbReference type="NCBI Taxonomy" id="2857014"/>
    <lineage>
        <taxon>Bacteria</taxon>
        <taxon>Pseudomonadati</taxon>
        <taxon>Pseudomonadota</taxon>
        <taxon>Alphaproteobacteria</taxon>
        <taxon>Hyphomicrobiales</taxon>
        <taxon>Stappiaceae</taxon>
        <taxon>Roseibium</taxon>
    </lineage>
</organism>
<keyword evidence="2" id="KW-1185">Reference proteome</keyword>
<name>A0ABN4WPF4_9HYPH</name>
<dbReference type="EMBL" id="CP019630">
    <property type="protein sequence ID" value="AQQ02409.1"/>
    <property type="molecule type" value="Genomic_DNA"/>
</dbReference>
<evidence type="ECO:0000313" key="2">
    <source>
        <dbReference type="Proteomes" id="UP000188174"/>
    </source>
</evidence>
<sequence>MNWTKKKKGCAIVYTSPENDHAIVDRRGFGASAAMGENITYRGIAFDSAEAAKKYAETSAK</sequence>
<dbReference type="RefSeq" id="WP_077290195.1">
    <property type="nucleotide sequence ID" value="NZ_CP019630.1"/>
</dbReference>
<reference evidence="1 2" key="1">
    <citation type="submission" date="2017-02" db="EMBL/GenBank/DDBJ databases">
        <authorList>
            <person name="Jeong S."/>
        </authorList>
    </citation>
    <scope>NUCLEOTIDE SEQUENCE [LARGE SCALE GENOMIC DNA]</scope>
    <source>
        <strain evidence="1 2">RMAR6-6</strain>
    </source>
</reference>
<evidence type="ECO:0000313" key="1">
    <source>
        <dbReference type="EMBL" id="AQQ02409.1"/>
    </source>
</evidence>
<dbReference type="Proteomes" id="UP000188174">
    <property type="component" value="Chromosome"/>
</dbReference>